<dbReference type="AlphaFoldDB" id="A0A9X9PVT2"/>
<organism evidence="2 3">
    <name type="scientific">Gulo gulo</name>
    <name type="common">Wolverine</name>
    <name type="synonym">Gluton</name>
    <dbReference type="NCBI Taxonomy" id="48420"/>
    <lineage>
        <taxon>Eukaryota</taxon>
        <taxon>Metazoa</taxon>
        <taxon>Chordata</taxon>
        <taxon>Craniata</taxon>
        <taxon>Vertebrata</taxon>
        <taxon>Euteleostomi</taxon>
        <taxon>Mammalia</taxon>
        <taxon>Eutheria</taxon>
        <taxon>Laurasiatheria</taxon>
        <taxon>Carnivora</taxon>
        <taxon>Caniformia</taxon>
        <taxon>Musteloidea</taxon>
        <taxon>Mustelidae</taxon>
        <taxon>Guloninae</taxon>
        <taxon>Gulo</taxon>
    </lineage>
</organism>
<evidence type="ECO:0000313" key="2">
    <source>
        <dbReference type="EMBL" id="VCW68709.1"/>
    </source>
</evidence>
<protein>
    <submittedName>
        <fullName evidence="2">Uncharacterized protein</fullName>
    </submittedName>
</protein>
<keyword evidence="3" id="KW-1185">Reference proteome</keyword>
<gene>
    <name evidence="2" type="ORF">BN2614_LOCUS2</name>
</gene>
<feature type="non-terminal residue" evidence="2">
    <location>
        <position position="87"/>
    </location>
</feature>
<evidence type="ECO:0000313" key="3">
    <source>
        <dbReference type="Proteomes" id="UP000269945"/>
    </source>
</evidence>
<feature type="region of interest" description="Disordered" evidence="1">
    <location>
        <begin position="1"/>
        <end position="52"/>
    </location>
</feature>
<proteinExistence type="predicted"/>
<sequence>MHHQDSRSRRLGHRGSRRGRMDHQDSGSRRLAHRASQRGSLDHRAPQGRRLGHRSHWGRRLALWGLPSRLRWIPGDWWSPRGGGRGP</sequence>
<dbReference type="Proteomes" id="UP000269945">
    <property type="component" value="Unassembled WGS sequence"/>
</dbReference>
<feature type="compositionally biased region" description="Basic residues" evidence="1">
    <location>
        <begin position="9"/>
        <end position="18"/>
    </location>
</feature>
<comment type="caution">
    <text evidence="2">The sequence shown here is derived from an EMBL/GenBank/DDBJ whole genome shotgun (WGS) entry which is preliminary data.</text>
</comment>
<dbReference type="EMBL" id="CYRY02004187">
    <property type="protein sequence ID" value="VCW68709.1"/>
    <property type="molecule type" value="Genomic_DNA"/>
</dbReference>
<name>A0A9X9PVT2_GULGU</name>
<feature type="compositionally biased region" description="Basic and acidic residues" evidence="1">
    <location>
        <begin position="19"/>
        <end position="28"/>
    </location>
</feature>
<evidence type="ECO:0000256" key="1">
    <source>
        <dbReference type="SAM" id="MobiDB-lite"/>
    </source>
</evidence>
<accession>A0A9X9PVT2</accession>
<reference evidence="2 3" key="1">
    <citation type="submission" date="2018-10" db="EMBL/GenBank/DDBJ databases">
        <authorList>
            <person name="Ekblom R."/>
            <person name="Jareborg N."/>
        </authorList>
    </citation>
    <scope>NUCLEOTIDE SEQUENCE [LARGE SCALE GENOMIC DNA]</scope>
    <source>
        <tissue evidence="2">Muscle</tissue>
    </source>
</reference>